<evidence type="ECO:0000256" key="1">
    <source>
        <dbReference type="ARBA" id="ARBA00001947"/>
    </source>
</evidence>
<dbReference type="InterPro" id="IPR001577">
    <property type="entry name" value="Peptidase_M8"/>
</dbReference>
<comment type="caution">
    <text evidence="8">The sequence shown here is derived from an EMBL/GenBank/DDBJ whole genome shotgun (WGS) entry which is preliminary data.</text>
</comment>
<dbReference type="GO" id="GO:0046872">
    <property type="term" value="F:metal ion binding"/>
    <property type="evidence" value="ECO:0007669"/>
    <property type="project" value="UniProtKB-KW"/>
</dbReference>
<keyword evidence="6" id="KW-0862">Zinc</keyword>
<feature type="non-terminal residue" evidence="8">
    <location>
        <position position="1"/>
    </location>
</feature>
<gene>
    <name evidence="8" type="primary">gp63</name>
    <name evidence="8" type="ORF">SPIL2461_LOCUS3058</name>
</gene>
<keyword evidence="9" id="KW-1185">Reference proteome</keyword>
<keyword evidence="7" id="KW-0482">Metalloprotease</keyword>
<evidence type="ECO:0000256" key="4">
    <source>
        <dbReference type="ARBA" id="ARBA00022723"/>
    </source>
</evidence>
<evidence type="ECO:0000313" key="9">
    <source>
        <dbReference type="Proteomes" id="UP000649617"/>
    </source>
</evidence>
<organism evidence="8 9">
    <name type="scientific">Symbiodinium pilosum</name>
    <name type="common">Dinoflagellate</name>
    <dbReference type="NCBI Taxonomy" id="2952"/>
    <lineage>
        <taxon>Eukaryota</taxon>
        <taxon>Sar</taxon>
        <taxon>Alveolata</taxon>
        <taxon>Dinophyceae</taxon>
        <taxon>Suessiales</taxon>
        <taxon>Symbiodiniaceae</taxon>
        <taxon>Symbiodinium</taxon>
    </lineage>
</organism>
<dbReference type="GO" id="GO:0005737">
    <property type="term" value="C:cytoplasm"/>
    <property type="evidence" value="ECO:0007669"/>
    <property type="project" value="TreeGrafter"/>
</dbReference>
<dbReference type="PANTHER" id="PTHR10942">
    <property type="entry name" value="LEISHMANOLYSIN-LIKE PEPTIDASE"/>
    <property type="match status" value="1"/>
</dbReference>
<evidence type="ECO:0000256" key="7">
    <source>
        <dbReference type="ARBA" id="ARBA00023049"/>
    </source>
</evidence>
<dbReference type="SUPFAM" id="SSF55486">
    <property type="entry name" value="Metalloproteases ('zincins'), catalytic domain"/>
    <property type="match status" value="1"/>
</dbReference>
<evidence type="ECO:0000256" key="6">
    <source>
        <dbReference type="ARBA" id="ARBA00022833"/>
    </source>
</evidence>
<name>A0A812KH28_SYMPI</name>
<dbReference type="EMBL" id="CAJNIZ010003574">
    <property type="protein sequence ID" value="CAE7223705.1"/>
    <property type="molecule type" value="Genomic_DNA"/>
</dbReference>
<proteinExistence type="inferred from homology"/>
<dbReference type="GO" id="GO:0016020">
    <property type="term" value="C:membrane"/>
    <property type="evidence" value="ECO:0007669"/>
    <property type="project" value="InterPro"/>
</dbReference>
<dbReference type="Gene3D" id="2.10.55.10">
    <property type="entry name" value="Leishmanolysin domain 3"/>
    <property type="match status" value="1"/>
</dbReference>
<protein>
    <submittedName>
        <fullName evidence="8">Gp63 protein</fullName>
    </submittedName>
</protein>
<evidence type="ECO:0000313" key="8">
    <source>
        <dbReference type="EMBL" id="CAE7223705.1"/>
    </source>
</evidence>
<dbReference type="Gene3D" id="3.90.132.10">
    <property type="entry name" value="Leishmanolysin , domain 2"/>
    <property type="match status" value="1"/>
</dbReference>
<comment type="similarity">
    <text evidence="2">Belongs to the peptidase M8 family.</text>
</comment>
<keyword evidence="4" id="KW-0479">Metal-binding</keyword>
<dbReference type="Proteomes" id="UP000649617">
    <property type="component" value="Unassembled WGS sequence"/>
</dbReference>
<sequence length="226" mass="23822">MAAESSAVPRISEMTLALMEDSGWYRVLGGLGTDSDSAAGHFIFGRGKGCGFLQQSCIIDKQSAFPDTFCTESQGSCVNPNAGTVTCSHDHLSLGACTNCLHQAALPTRYQHFDDPRLGGIAQYIGYCPTVEPFWSSGQPTSCTTGGGVYSAGVSQRFGESHGPASRCVLSTAIVSGYVPPAQPMGTCRDISCLEDGLRIRIGADNFVICGKNEAGVQKHAHGQFE</sequence>
<evidence type="ECO:0000256" key="2">
    <source>
        <dbReference type="ARBA" id="ARBA00005860"/>
    </source>
</evidence>
<dbReference type="OrthoDB" id="527990at2759"/>
<dbReference type="Pfam" id="PF01457">
    <property type="entry name" value="Peptidase_M8"/>
    <property type="match status" value="1"/>
</dbReference>
<dbReference type="GO" id="GO:0004222">
    <property type="term" value="F:metalloendopeptidase activity"/>
    <property type="evidence" value="ECO:0007669"/>
    <property type="project" value="InterPro"/>
</dbReference>
<evidence type="ECO:0000256" key="3">
    <source>
        <dbReference type="ARBA" id="ARBA00022670"/>
    </source>
</evidence>
<evidence type="ECO:0000256" key="5">
    <source>
        <dbReference type="ARBA" id="ARBA00022801"/>
    </source>
</evidence>
<comment type="cofactor">
    <cofactor evidence="1">
        <name>Zn(2+)</name>
        <dbReference type="ChEBI" id="CHEBI:29105"/>
    </cofactor>
</comment>
<keyword evidence="5" id="KW-0378">Hydrolase</keyword>
<dbReference type="GO" id="GO:0006508">
    <property type="term" value="P:proteolysis"/>
    <property type="evidence" value="ECO:0007669"/>
    <property type="project" value="UniProtKB-KW"/>
</dbReference>
<dbReference type="GO" id="GO:0007155">
    <property type="term" value="P:cell adhesion"/>
    <property type="evidence" value="ECO:0007669"/>
    <property type="project" value="InterPro"/>
</dbReference>
<dbReference type="AlphaFoldDB" id="A0A812KH28"/>
<reference evidence="8" key="1">
    <citation type="submission" date="2021-02" db="EMBL/GenBank/DDBJ databases">
        <authorList>
            <person name="Dougan E. K."/>
            <person name="Rhodes N."/>
            <person name="Thang M."/>
            <person name="Chan C."/>
        </authorList>
    </citation>
    <scope>NUCLEOTIDE SEQUENCE</scope>
</reference>
<dbReference type="PANTHER" id="PTHR10942:SF0">
    <property type="entry name" value="LEISHMANOLYSIN-LIKE PEPTIDASE"/>
    <property type="match status" value="1"/>
</dbReference>
<keyword evidence="3" id="KW-0645">Protease</keyword>
<accession>A0A812KH28</accession>